<dbReference type="PROSITE" id="PS50082">
    <property type="entry name" value="WD_REPEATS_2"/>
    <property type="match status" value="3"/>
</dbReference>
<accession>A0A1E4TBI1</accession>
<keyword evidence="3" id="KW-0677">Repeat</keyword>
<dbReference type="InterPro" id="IPR036322">
    <property type="entry name" value="WD40_repeat_dom_sf"/>
</dbReference>
<dbReference type="SUPFAM" id="SSF50978">
    <property type="entry name" value="WD40 repeat-like"/>
    <property type="match status" value="1"/>
</dbReference>
<evidence type="ECO:0000256" key="1">
    <source>
        <dbReference type="ARBA" id="ARBA00007830"/>
    </source>
</evidence>
<dbReference type="PROSITE" id="PS50294">
    <property type="entry name" value="WD_REPEATS_REGION"/>
    <property type="match status" value="1"/>
</dbReference>
<dbReference type="PANTHER" id="PTHR10971">
    <property type="entry name" value="MRNA EXPORT FACTOR AND BUB3"/>
    <property type="match status" value="1"/>
</dbReference>
<feature type="repeat" description="WD" evidence="4">
    <location>
        <begin position="21"/>
        <end position="55"/>
    </location>
</feature>
<dbReference type="OrthoDB" id="256303at2759"/>
<keyword evidence="6" id="KW-1185">Reference proteome</keyword>
<dbReference type="GO" id="GO:0000973">
    <property type="term" value="P:post-transcriptional tethering of RNA polymerase II gene DNA at nuclear periphery"/>
    <property type="evidence" value="ECO:0007669"/>
    <property type="project" value="EnsemblFungi"/>
</dbReference>
<protein>
    <submittedName>
        <fullName evidence="5">Uncharacterized protein</fullName>
    </submittedName>
</protein>
<evidence type="ECO:0000256" key="2">
    <source>
        <dbReference type="ARBA" id="ARBA00022574"/>
    </source>
</evidence>
<dbReference type="GO" id="GO:0005643">
    <property type="term" value="C:nuclear pore"/>
    <property type="evidence" value="ECO:0007669"/>
    <property type="project" value="EnsemblFungi"/>
</dbReference>
<dbReference type="FunFam" id="2.130.10.10:FF:000190">
    <property type="entry name" value="Nuclear pore complex subunit"/>
    <property type="match status" value="1"/>
</dbReference>
<dbReference type="GO" id="GO:0032185">
    <property type="term" value="P:septin cytoskeleton organization"/>
    <property type="evidence" value="ECO:0007669"/>
    <property type="project" value="EnsemblFungi"/>
</dbReference>
<dbReference type="GO" id="GO:0016973">
    <property type="term" value="P:poly(A)+ mRNA export from nucleus"/>
    <property type="evidence" value="ECO:0007669"/>
    <property type="project" value="EnsemblFungi"/>
</dbReference>
<evidence type="ECO:0000313" key="6">
    <source>
        <dbReference type="Proteomes" id="UP000095023"/>
    </source>
</evidence>
<dbReference type="InterPro" id="IPR015943">
    <property type="entry name" value="WD40/YVTN_repeat-like_dom_sf"/>
</dbReference>
<dbReference type="GO" id="GO:0005737">
    <property type="term" value="C:cytoplasm"/>
    <property type="evidence" value="ECO:0007669"/>
    <property type="project" value="EnsemblFungi"/>
</dbReference>
<dbReference type="EMBL" id="KV453843">
    <property type="protein sequence ID" value="ODV89109.1"/>
    <property type="molecule type" value="Genomic_DNA"/>
</dbReference>
<proteinExistence type="inferred from homology"/>
<comment type="similarity">
    <text evidence="1">Belongs to the WD repeat rae1 family.</text>
</comment>
<gene>
    <name evidence="5" type="ORF">CANCADRAFT_3745</name>
</gene>
<evidence type="ECO:0000256" key="3">
    <source>
        <dbReference type="ARBA" id="ARBA00022737"/>
    </source>
</evidence>
<feature type="repeat" description="WD" evidence="4">
    <location>
        <begin position="65"/>
        <end position="106"/>
    </location>
</feature>
<dbReference type="SMART" id="SM00320">
    <property type="entry name" value="WD40"/>
    <property type="match status" value="4"/>
</dbReference>
<feature type="repeat" description="WD" evidence="4">
    <location>
        <begin position="106"/>
        <end position="151"/>
    </location>
</feature>
<dbReference type="Pfam" id="PF00400">
    <property type="entry name" value="WD40"/>
    <property type="match status" value="4"/>
</dbReference>
<evidence type="ECO:0000256" key="4">
    <source>
        <dbReference type="PROSITE-ProRule" id="PRU00221"/>
    </source>
</evidence>
<name>A0A1E4TBI1_9ASCO</name>
<sequence length="351" mass="39020">MSFVTPGAASANDLKNDRDLVSLPDDSISSLDFSTQGDYLAVGSWDNKVRLYEVNQNLESQGKALYEHQGPVLSVHWSPDGTKVASGGVDRAGRVFDVATGQAAQMAAHDAPIKDVRFVNVPNAQGPILATASWDKTLKYWDLRQQSPIATVNLPERAYSMDTRSNLLVVATAERHIAIIDLNNPGAIFKSIISPLKLQTRVVSCFPSANGYAVGSIEGRCSIQYVDEKQQKDSFSFKCHRDQVSQGARPEFNVFALNSISFHPQYGTFATCGADGTFHYWDKESRHRLKFFPNLGAPVVASAFNSKGTIFAYAISYDWSKGYQFNRQDYPKTVRLHMVKDEDIKPRPRKR</sequence>
<organism evidence="5 6">
    <name type="scientific">Tortispora caseinolytica NRRL Y-17796</name>
    <dbReference type="NCBI Taxonomy" id="767744"/>
    <lineage>
        <taxon>Eukaryota</taxon>
        <taxon>Fungi</taxon>
        <taxon>Dikarya</taxon>
        <taxon>Ascomycota</taxon>
        <taxon>Saccharomycotina</taxon>
        <taxon>Trigonopsidomycetes</taxon>
        <taxon>Trigonopsidales</taxon>
        <taxon>Trigonopsidaceae</taxon>
        <taxon>Tortispora</taxon>
    </lineage>
</organism>
<dbReference type="GO" id="GO:0051664">
    <property type="term" value="P:nuclear pore localization"/>
    <property type="evidence" value="ECO:0007669"/>
    <property type="project" value="EnsemblFungi"/>
</dbReference>
<dbReference type="InterPro" id="IPR001680">
    <property type="entry name" value="WD40_rpt"/>
</dbReference>
<dbReference type="Gene3D" id="2.130.10.10">
    <property type="entry name" value="YVTN repeat-like/Quinoprotein amine dehydrogenase"/>
    <property type="match status" value="1"/>
</dbReference>
<dbReference type="GO" id="GO:2000728">
    <property type="term" value="P:regulation of mRNA export from nucleus in response to heat stress"/>
    <property type="evidence" value="ECO:0007669"/>
    <property type="project" value="EnsemblFungi"/>
</dbReference>
<reference evidence="6" key="1">
    <citation type="submission" date="2016-02" db="EMBL/GenBank/DDBJ databases">
        <title>Comparative genomics of biotechnologically important yeasts.</title>
        <authorList>
            <consortium name="DOE Joint Genome Institute"/>
            <person name="Riley R."/>
            <person name="Haridas S."/>
            <person name="Wolfe K.H."/>
            <person name="Lopes M.R."/>
            <person name="Hittinger C.T."/>
            <person name="Goker M."/>
            <person name="Salamov A."/>
            <person name="Wisecaver J."/>
            <person name="Long T.M."/>
            <person name="Aerts A.L."/>
            <person name="Barry K."/>
            <person name="Choi C."/>
            <person name="Clum A."/>
            <person name="Coughlan A.Y."/>
            <person name="Deshpande S."/>
            <person name="Douglass A.P."/>
            <person name="Hanson S.J."/>
            <person name="Klenk H.-P."/>
            <person name="Labutti K."/>
            <person name="Lapidus A."/>
            <person name="Lindquist E."/>
            <person name="Lipzen A."/>
            <person name="Meier-Kolthoff J.P."/>
            <person name="Ohm R.A."/>
            <person name="Otillar R.P."/>
            <person name="Pangilinan J."/>
            <person name="Peng Y."/>
            <person name="Rokas A."/>
            <person name="Rosa C.A."/>
            <person name="Scheuner C."/>
            <person name="Sibirny A.A."/>
            <person name="Slot J.C."/>
            <person name="Stielow J.B."/>
            <person name="Sun H."/>
            <person name="Kurtzman C.P."/>
            <person name="Blackwell M."/>
            <person name="Jeffries T.W."/>
            <person name="Grigoriev I.V."/>
        </authorList>
    </citation>
    <scope>NUCLEOTIDE SEQUENCE [LARGE SCALE GENOMIC DNA]</scope>
    <source>
        <strain evidence="6">NRRL Y-17796</strain>
    </source>
</reference>
<dbReference type="Proteomes" id="UP000095023">
    <property type="component" value="Unassembled WGS sequence"/>
</dbReference>
<keyword evidence="2 4" id="KW-0853">WD repeat</keyword>
<dbReference type="AlphaFoldDB" id="A0A1E4TBI1"/>
<evidence type="ECO:0000313" key="5">
    <source>
        <dbReference type="EMBL" id="ODV89109.1"/>
    </source>
</evidence>